<feature type="compositionally biased region" description="Basic and acidic residues" evidence="2">
    <location>
        <begin position="387"/>
        <end position="396"/>
    </location>
</feature>
<dbReference type="EMBL" id="HBGJ01021522">
    <property type="protein sequence ID" value="CAD9255617.1"/>
    <property type="molecule type" value="Transcribed_RNA"/>
</dbReference>
<dbReference type="InterPro" id="IPR002404">
    <property type="entry name" value="IRS_PTB"/>
</dbReference>
<dbReference type="InterPro" id="IPR051724">
    <property type="entry name" value="Actin_motor_Myosin"/>
</dbReference>
<dbReference type="PANTHER" id="PTHR46049:SF5">
    <property type="entry name" value="PLECKSTRIN HOMOLOGY DOMAIN-CONTAINING FAMILY H MEMBER 3"/>
    <property type="match status" value="1"/>
</dbReference>
<feature type="region of interest" description="Disordered" evidence="2">
    <location>
        <begin position="348"/>
        <end position="397"/>
    </location>
</feature>
<feature type="region of interest" description="Disordered" evidence="2">
    <location>
        <begin position="457"/>
        <end position="484"/>
    </location>
</feature>
<evidence type="ECO:0000259" key="3">
    <source>
        <dbReference type="PROSITE" id="PS50057"/>
    </source>
</evidence>
<dbReference type="InterPro" id="IPR029071">
    <property type="entry name" value="Ubiquitin-like_domsf"/>
</dbReference>
<dbReference type="CDD" id="cd23767">
    <property type="entry name" value="IQCD"/>
    <property type="match status" value="1"/>
</dbReference>
<sequence length="748" mass="82108">MAGYDDGGMMQRLGNKVVVRVYMLDNSSKVLLADSQTTAEDICFAVAEKLDFEDVDDMAPLFALFDCLDGAVLTRHLVPEEPIEAAMKAWDDPERHQLVFMIKLYVDDLLHSNDEKIIYLQYVQAVYMVITGQYPCEVEECLALAALQLRHTFGIASQSPGFLGDRVCEFVPFSLVVFNGGGMGANLELWEEKMLAKANALNPAIDADQARLRYLERVEAWDCHGCTFFPANQAGMKDANGVRLPKKLVLGVCAEGVRLFSREAGVDLEQRRRALHKINITDMYKWGFVENEAFYVELGEGGKRVLFYTRKGQEIAALVEEYAMELLHNREVAEAGLAGAPVRLSNELEEYSEEEDTKETVKASSAGRSTPPKLCAVDVSDDEEEPPAEKAKKGAEVVDAMDGVGGGVLGAGAKPGSSRVDMNTMEEALSPVEHREHHAHGVSKPHNSITLQELREATQTEGAHPHEATSPNSDSSDETSMAADSALAALSEDKVDELLGGIVRLQALFRGTKLRSDWEREDAALCIQIYAREFLFKVNWATKLQASFRGYRVRRDLFSVAEDLMAMDDSAELAEEEEEDDDGSAEDEELEDDDEEEIEEDDDSEEVEVDKEGVEGGDDVDAQINAAAAADDDYKYNAKLWDNKSEPKASPNPSPNANAHAAAAAATAASKLEAPDEFSAYDDEDFDLGSEEPEEASYKPNGVGLGLGLGMDLKDGRASTPAQVAAKVEMEDDDDDEYGDSFEDDFED</sequence>
<proteinExistence type="predicted"/>
<feature type="region of interest" description="Disordered" evidence="2">
    <location>
        <begin position="571"/>
        <end position="748"/>
    </location>
</feature>
<dbReference type="CDD" id="cd17043">
    <property type="entry name" value="RA"/>
    <property type="match status" value="1"/>
</dbReference>
<dbReference type="Pfam" id="PF00373">
    <property type="entry name" value="FERM_M"/>
    <property type="match status" value="1"/>
</dbReference>
<evidence type="ECO:0000313" key="5">
    <source>
        <dbReference type="EMBL" id="CAD9255617.1"/>
    </source>
</evidence>
<dbReference type="InterPro" id="IPR014352">
    <property type="entry name" value="FERM/acyl-CoA-bd_prot_sf"/>
</dbReference>
<dbReference type="SMART" id="SM00295">
    <property type="entry name" value="B41"/>
    <property type="match status" value="1"/>
</dbReference>
<dbReference type="Gene3D" id="3.10.20.90">
    <property type="entry name" value="Phosphatidylinositol 3-kinase Catalytic Subunit, Chain A, domain 1"/>
    <property type="match status" value="1"/>
</dbReference>
<dbReference type="InterPro" id="IPR035963">
    <property type="entry name" value="FERM_2"/>
</dbReference>
<dbReference type="Gene3D" id="1.20.80.10">
    <property type="match status" value="1"/>
</dbReference>
<dbReference type="InterPro" id="IPR019748">
    <property type="entry name" value="FERM_central"/>
</dbReference>
<feature type="domain" description="FERM" evidence="3">
    <location>
        <begin position="17"/>
        <end position="330"/>
    </location>
</feature>
<dbReference type="Pfam" id="PF02174">
    <property type="entry name" value="IRS"/>
    <property type="match status" value="1"/>
</dbReference>
<feature type="compositionally biased region" description="Basic and acidic residues" evidence="2">
    <location>
        <begin position="457"/>
        <end position="467"/>
    </location>
</feature>
<feature type="compositionally biased region" description="Acidic residues" evidence="2">
    <location>
        <begin position="348"/>
        <end position="357"/>
    </location>
</feature>
<dbReference type="PROSITE" id="PS50057">
    <property type="entry name" value="FERM_3"/>
    <property type="match status" value="1"/>
</dbReference>
<reference evidence="5" key="1">
    <citation type="submission" date="2021-01" db="EMBL/GenBank/DDBJ databases">
        <authorList>
            <person name="Corre E."/>
            <person name="Pelletier E."/>
            <person name="Niang G."/>
            <person name="Scheremetjew M."/>
            <person name="Finn R."/>
            <person name="Kale V."/>
            <person name="Holt S."/>
            <person name="Cochrane G."/>
            <person name="Meng A."/>
            <person name="Brown T."/>
            <person name="Cohen L."/>
        </authorList>
    </citation>
    <scope>NUCLEOTIDE SEQUENCE</scope>
    <source>
        <strain evidence="5">CCMP2877</strain>
    </source>
</reference>
<organism evidence="5">
    <name type="scientific">Phaeomonas parva</name>
    <dbReference type="NCBI Taxonomy" id="124430"/>
    <lineage>
        <taxon>Eukaryota</taxon>
        <taxon>Sar</taxon>
        <taxon>Stramenopiles</taxon>
        <taxon>Ochrophyta</taxon>
        <taxon>Pinguiophyceae</taxon>
        <taxon>Pinguiochrysidales</taxon>
        <taxon>Pinguiochrysidaceae</taxon>
        <taxon>Phaeomonas</taxon>
    </lineage>
</organism>
<dbReference type="Gene3D" id="2.30.29.30">
    <property type="entry name" value="Pleckstrin-homology domain (PH domain)/Phosphotyrosine-binding domain (PTB)"/>
    <property type="match status" value="1"/>
</dbReference>
<dbReference type="AlphaFoldDB" id="A0A7S1U3J7"/>
<accession>A0A7S1U3J7</accession>
<evidence type="ECO:0000259" key="4">
    <source>
        <dbReference type="PROSITE" id="PS50200"/>
    </source>
</evidence>
<name>A0A7S1U3J7_9STRA</name>
<dbReference type="Pfam" id="PF21989">
    <property type="entry name" value="RA_2"/>
    <property type="match status" value="1"/>
</dbReference>
<dbReference type="Pfam" id="PF00612">
    <property type="entry name" value="IQ"/>
    <property type="match status" value="1"/>
</dbReference>
<dbReference type="InterPro" id="IPR000048">
    <property type="entry name" value="IQ_motif_EF-hand-BS"/>
</dbReference>
<feature type="compositionally biased region" description="Low complexity" evidence="2">
    <location>
        <begin position="648"/>
        <end position="671"/>
    </location>
</feature>
<evidence type="ECO:0000256" key="1">
    <source>
        <dbReference type="ARBA" id="ARBA00022468"/>
    </source>
</evidence>
<evidence type="ECO:0000256" key="2">
    <source>
        <dbReference type="SAM" id="MobiDB-lite"/>
    </source>
</evidence>
<dbReference type="InterPro" id="IPR011993">
    <property type="entry name" value="PH-like_dom_sf"/>
</dbReference>
<feature type="domain" description="Ras-associating" evidence="4">
    <location>
        <begin position="15"/>
        <end position="107"/>
    </location>
</feature>
<dbReference type="GO" id="GO:0007165">
    <property type="term" value="P:signal transduction"/>
    <property type="evidence" value="ECO:0007669"/>
    <property type="project" value="InterPro"/>
</dbReference>
<dbReference type="SUPFAM" id="SSF54236">
    <property type="entry name" value="Ubiquitin-like"/>
    <property type="match status" value="1"/>
</dbReference>
<keyword evidence="1" id="KW-0343">GTPase activation</keyword>
<dbReference type="InterPro" id="IPR000159">
    <property type="entry name" value="RA_dom"/>
</dbReference>
<feature type="compositionally biased region" description="Basic and acidic residues" evidence="2">
    <location>
        <begin position="632"/>
        <end position="647"/>
    </location>
</feature>
<dbReference type="SUPFAM" id="SSF47031">
    <property type="entry name" value="Second domain of FERM"/>
    <property type="match status" value="1"/>
</dbReference>
<dbReference type="PROSITE" id="PS50096">
    <property type="entry name" value="IQ"/>
    <property type="match status" value="2"/>
</dbReference>
<feature type="compositionally biased region" description="Acidic residues" evidence="2">
    <location>
        <begin position="571"/>
        <end position="621"/>
    </location>
</feature>
<feature type="compositionally biased region" description="Acidic residues" evidence="2">
    <location>
        <begin position="730"/>
        <end position="748"/>
    </location>
</feature>
<dbReference type="PROSITE" id="PS50200">
    <property type="entry name" value="RA"/>
    <property type="match status" value="1"/>
</dbReference>
<dbReference type="InterPro" id="IPR019749">
    <property type="entry name" value="Band_41_domain"/>
</dbReference>
<dbReference type="PANTHER" id="PTHR46049">
    <property type="entry name" value="AGAP003327-PA"/>
    <property type="match status" value="1"/>
</dbReference>
<dbReference type="InterPro" id="IPR000299">
    <property type="entry name" value="FERM_domain"/>
</dbReference>
<dbReference type="Gene3D" id="1.20.5.190">
    <property type="match status" value="1"/>
</dbReference>
<feature type="compositionally biased region" description="Acidic residues" evidence="2">
    <location>
        <begin position="675"/>
        <end position="695"/>
    </location>
</feature>
<dbReference type="CDD" id="cd14473">
    <property type="entry name" value="FERM_B-lobe"/>
    <property type="match status" value="1"/>
</dbReference>
<evidence type="ECO:0008006" key="6">
    <source>
        <dbReference type="Google" id="ProtNLM"/>
    </source>
</evidence>
<dbReference type="GO" id="GO:0005096">
    <property type="term" value="F:GTPase activator activity"/>
    <property type="evidence" value="ECO:0007669"/>
    <property type="project" value="UniProtKB-KW"/>
</dbReference>
<gene>
    <name evidence="5" type="ORF">PPAR1163_LOCUS13987</name>
</gene>
<protein>
    <recommendedName>
        <fullName evidence="6">FERM domain-containing protein</fullName>
    </recommendedName>
</protein>